<evidence type="ECO:0000313" key="1">
    <source>
        <dbReference type="EMBL" id="KWX14094.1"/>
    </source>
</evidence>
<comment type="caution">
    <text evidence="1">The sequence shown here is derived from an EMBL/GenBank/DDBJ whole genome shotgun (WGS) entry which is preliminary data.</text>
</comment>
<dbReference type="AlphaFoldDB" id="A0A132NVL3"/>
<sequence>MQLYWAMNSLNQHPVYIYRDLVPIPNVVWDEDDVDLNDSYAVERLMLKRMVD</sequence>
<dbReference type="OrthoDB" id="10275415at2759"/>
<organism evidence="1 2">
    <name type="scientific">Giardia duodenalis assemblage B</name>
    <dbReference type="NCBI Taxonomy" id="1394984"/>
    <lineage>
        <taxon>Eukaryota</taxon>
        <taxon>Metamonada</taxon>
        <taxon>Diplomonadida</taxon>
        <taxon>Hexamitidae</taxon>
        <taxon>Giardiinae</taxon>
        <taxon>Giardia</taxon>
    </lineage>
</organism>
<accession>A0A132NVL3</accession>
<reference evidence="1 2" key="1">
    <citation type="journal article" date="2015" name="Mol. Biochem. Parasitol.">
        <title>Identification of polymorphic genes for use in assemblage B genotyping assays through comparative genomics of multiple assemblage B Giardia duodenalis isolates.</title>
        <authorList>
            <person name="Wielinga C."/>
            <person name="Thompson R.C."/>
            <person name="Monis P."/>
            <person name="Ryan U."/>
        </authorList>
    </citation>
    <scope>NUCLEOTIDE SEQUENCE [LARGE SCALE GENOMIC DNA]</scope>
    <source>
        <strain evidence="1 2">BAH15c1</strain>
    </source>
</reference>
<evidence type="ECO:0000313" key="2">
    <source>
        <dbReference type="Proteomes" id="UP000070089"/>
    </source>
</evidence>
<proteinExistence type="predicted"/>
<dbReference type="VEuPathDB" id="GiardiaDB:QR46_1912"/>
<name>A0A132NVL3_GIAIN</name>
<protein>
    <submittedName>
        <fullName evidence="1">Uncharacterized protein</fullName>
    </submittedName>
</protein>
<dbReference type="EMBL" id="JXTI01000044">
    <property type="protein sequence ID" value="KWX14094.1"/>
    <property type="molecule type" value="Genomic_DNA"/>
</dbReference>
<dbReference type="Proteomes" id="UP000070089">
    <property type="component" value="Unassembled WGS sequence"/>
</dbReference>
<gene>
    <name evidence="1" type="ORF">QR46_1912</name>
</gene>